<dbReference type="Gene3D" id="3.30.70.330">
    <property type="match status" value="1"/>
</dbReference>
<dbReference type="PANTHER" id="PTHR23140">
    <property type="entry name" value="RNA PROCESSING PROTEIN LD23810P"/>
    <property type="match status" value="1"/>
</dbReference>
<dbReference type="SMART" id="SM01115">
    <property type="entry name" value="cwf21"/>
    <property type="match status" value="1"/>
</dbReference>
<name>A0A6J0ZN76_9ROSI</name>
<feature type="compositionally biased region" description="Basic and acidic residues" evidence="2">
    <location>
        <begin position="63"/>
        <end position="76"/>
    </location>
</feature>
<feature type="compositionally biased region" description="Basic and acidic residues" evidence="2">
    <location>
        <begin position="348"/>
        <end position="418"/>
    </location>
</feature>
<dbReference type="InterPro" id="IPR000504">
    <property type="entry name" value="RRM_dom"/>
</dbReference>
<gene>
    <name evidence="5" type="primary">LOC110410772</name>
</gene>
<reference evidence="5" key="1">
    <citation type="submission" date="2025-08" db="UniProtKB">
        <authorList>
            <consortium name="RefSeq"/>
        </authorList>
    </citation>
    <scope>IDENTIFICATION</scope>
    <source>
        <tissue evidence="5">Leaf</tissue>
    </source>
</reference>
<dbReference type="SMART" id="SM00360">
    <property type="entry name" value="RRM"/>
    <property type="match status" value="1"/>
</dbReference>
<dbReference type="Pfam" id="PF08312">
    <property type="entry name" value="cwf21"/>
    <property type="match status" value="1"/>
</dbReference>
<feature type="region of interest" description="Disordered" evidence="2">
    <location>
        <begin position="1"/>
        <end position="185"/>
    </location>
</feature>
<dbReference type="InterPro" id="IPR051485">
    <property type="entry name" value="SR-CTD_assoc_factor"/>
</dbReference>
<dbReference type="InterPro" id="IPR012677">
    <property type="entry name" value="Nucleotide-bd_a/b_plait_sf"/>
</dbReference>
<dbReference type="OrthoDB" id="377209at2759"/>
<dbReference type="Pfam" id="PF00076">
    <property type="entry name" value="RRM_1"/>
    <property type="match status" value="1"/>
</dbReference>
<dbReference type="InterPro" id="IPR035979">
    <property type="entry name" value="RBD_domain_sf"/>
</dbReference>
<dbReference type="InterPro" id="IPR047491">
    <property type="entry name" value="RRC1-like_cwf21"/>
</dbReference>
<dbReference type="Gene3D" id="6.10.140.420">
    <property type="match status" value="1"/>
</dbReference>
<dbReference type="SUPFAM" id="SSF54928">
    <property type="entry name" value="RNA-binding domain, RBD"/>
    <property type="match status" value="1"/>
</dbReference>
<evidence type="ECO:0000256" key="1">
    <source>
        <dbReference type="PROSITE-ProRule" id="PRU00176"/>
    </source>
</evidence>
<sequence length="425" mass="50143">MSSFSITRKKTPFQKHREEEEAKKKRAEDETARLYEEFVASFQGDNAPGSKAFVRGGTINPNERSKSDSEGEKSKDGVSVPKKGSRYVPSFIPPPMAAKGKESEKKKEEERLKEKEKGKSRNIDNFMEELKHEQEMRERRNQEREHWRDGRHTDSSAPSSRFDELPDDFDPSGKLPGSFDDGDPQTTNLYVGNLSPKVDENFLLRTFGRFGPIASVKIMWPRTEEERRRQRNCGFVAFMNRADGQAAKDEMQVVASLCLYYHRQKLRRLEVDLIEYRESLEERGIKSAEDIERRVAAHRKRLESDYGLSDSSEDISGRKRTSSERRERRDDAHDSSRKRHRSQSRSESPPRKSSNRDRDRENDSVNDREKHRDRDRDRDRSHDLESDRGRDRERDRREKSGSRERDDHDRDRGRERDRDRRRRIK</sequence>
<dbReference type="GO" id="GO:0003723">
    <property type="term" value="F:RNA binding"/>
    <property type="evidence" value="ECO:0007669"/>
    <property type="project" value="UniProtKB-UniRule"/>
</dbReference>
<dbReference type="RefSeq" id="XP_021276308.1">
    <property type="nucleotide sequence ID" value="XM_021420633.1"/>
</dbReference>
<dbReference type="InterPro" id="IPR013170">
    <property type="entry name" value="mRNA_splic_Cwf21_dom"/>
</dbReference>
<dbReference type="CDD" id="cd21371">
    <property type="entry name" value="cwf21_RRC1-like"/>
    <property type="match status" value="1"/>
</dbReference>
<protein>
    <submittedName>
        <fullName evidence="5">Protein RRC1-like</fullName>
    </submittedName>
</protein>
<dbReference type="PROSITE" id="PS50102">
    <property type="entry name" value="RRM"/>
    <property type="match status" value="1"/>
</dbReference>
<evidence type="ECO:0000313" key="5">
    <source>
        <dbReference type="RefSeq" id="XP_021276308.1"/>
    </source>
</evidence>
<organism evidence="4 5">
    <name type="scientific">Herrania umbratica</name>
    <dbReference type="NCBI Taxonomy" id="108875"/>
    <lineage>
        <taxon>Eukaryota</taxon>
        <taxon>Viridiplantae</taxon>
        <taxon>Streptophyta</taxon>
        <taxon>Embryophyta</taxon>
        <taxon>Tracheophyta</taxon>
        <taxon>Spermatophyta</taxon>
        <taxon>Magnoliopsida</taxon>
        <taxon>eudicotyledons</taxon>
        <taxon>Gunneridae</taxon>
        <taxon>Pentapetalae</taxon>
        <taxon>rosids</taxon>
        <taxon>malvids</taxon>
        <taxon>Malvales</taxon>
        <taxon>Malvaceae</taxon>
        <taxon>Byttnerioideae</taxon>
        <taxon>Herrania</taxon>
    </lineage>
</organism>
<feature type="region of interest" description="Disordered" evidence="2">
    <location>
        <begin position="303"/>
        <end position="425"/>
    </location>
</feature>
<proteinExistence type="predicted"/>
<accession>A0A6J0ZN76</accession>
<dbReference type="GO" id="GO:0005634">
    <property type="term" value="C:nucleus"/>
    <property type="evidence" value="ECO:0007669"/>
    <property type="project" value="TreeGrafter"/>
</dbReference>
<keyword evidence="1" id="KW-0694">RNA-binding</keyword>
<feature type="compositionally biased region" description="Basic and acidic residues" evidence="2">
    <location>
        <begin position="315"/>
        <end position="335"/>
    </location>
</feature>
<feature type="compositionally biased region" description="Basic and acidic residues" evidence="2">
    <location>
        <begin position="15"/>
        <end position="36"/>
    </location>
</feature>
<feature type="compositionally biased region" description="Basic and acidic residues" evidence="2">
    <location>
        <begin position="99"/>
        <end position="154"/>
    </location>
</feature>
<evidence type="ECO:0000259" key="3">
    <source>
        <dbReference type="PROSITE" id="PS50102"/>
    </source>
</evidence>
<dbReference type="AlphaFoldDB" id="A0A6J0ZN76"/>
<feature type="domain" description="RRM" evidence="3">
    <location>
        <begin position="187"/>
        <end position="276"/>
    </location>
</feature>
<evidence type="ECO:0000313" key="4">
    <source>
        <dbReference type="Proteomes" id="UP000504621"/>
    </source>
</evidence>
<dbReference type="GeneID" id="110410772"/>
<dbReference type="PANTHER" id="PTHR23140:SF0">
    <property type="entry name" value="U2 SNRNP-ASSOCIATED SURP MOTIF-CONTAINING PROTEIN"/>
    <property type="match status" value="1"/>
</dbReference>
<dbReference type="Proteomes" id="UP000504621">
    <property type="component" value="Unplaced"/>
</dbReference>
<keyword evidence="4" id="KW-1185">Reference proteome</keyword>
<evidence type="ECO:0000256" key="2">
    <source>
        <dbReference type="SAM" id="MobiDB-lite"/>
    </source>
</evidence>